<keyword evidence="2" id="KW-1185">Reference proteome</keyword>
<evidence type="ECO:0000313" key="1">
    <source>
        <dbReference type="EMBL" id="KAF3597867.1"/>
    </source>
</evidence>
<proteinExistence type="predicted"/>
<gene>
    <name evidence="1" type="ORF">DY000_02020570</name>
</gene>
<dbReference type="Proteomes" id="UP000266723">
    <property type="component" value="Unassembled WGS sequence"/>
</dbReference>
<organism evidence="1 2">
    <name type="scientific">Brassica cretica</name>
    <name type="common">Mustard</name>
    <dbReference type="NCBI Taxonomy" id="69181"/>
    <lineage>
        <taxon>Eukaryota</taxon>
        <taxon>Viridiplantae</taxon>
        <taxon>Streptophyta</taxon>
        <taxon>Embryophyta</taxon>
        <taxon>Tracheophyta</taxon>
        <taxon>Spermatophyta</taxon>
        <taxon>Magnoliopsida</taxon>
        <taxon>eudicotyledons</taxon>
        <taxon>Gunneridae</taxon>
        <taxon>Pentapetalae</taxon>
        <taxon>rosids</taxon>
        <taxon>malvids</taxon>
        <taxon>Brassicales</taxon>
        <taxon>Brassicaceae</taxon>
        <taxon>Brassiceae</taxon>
        <taxon>Brassica</taxon>
    </lineage>
</organism>
<accession>A0ABQ7ELN2</accession>
<name>A0ABQ7ELN2_BRACR</name>
<evidence type="ECO:0000313" key="2">
    <source>
        <dbReference type="Proteomes" id="UP000266723"/>
    </source>
</evidence>
<reference evidence="1 2" key="1">
    <citation type="journal article" date="2020" name="BMC Genomics">
        <title>Intraspecific diversification of the crop wild relative Brassica cretica Lam. using demographic model selection.</title>
        <authorList>
            <person name="Kioukis A."/>
            <person name="Michalopoulou V.A."/>
            <person name="Briers L."/>
            <person name="Pirintsos S."/>
            <person name="Studholme D.J."/>
            <person name="Pavlidis P."/>
            <person name="Sarris P.F."/>
        </authorList>
    </citation>
    <scope>NUCLEOTIDE SEQUENCE [LARGE SCALE GENOMIC DNA]</scope>
    <source>
        <strain evidence="2">cv. PFS-1207/04</strain>
    </source>
</reference>
<comment type="caution">
    <text evidence="1">The sequence shown here is derived from an EMBL/GenBank/DDBJ whole genome shotgun (WGS) entry which is preliminary data.</text>
</comment>
<dbReference type="EMBL" id="QGKV02000299">
    <property type="protein sequence ID" value="KAF3597867.1"/>
    <property type="molecule type" value="Genomic_DNA"/>
</dbReference>
<protein>
    <submittedName>
        <fullName evidence="1">Uncharacterized protein</fullName>
    </submittedName>
</protein>
<sequence>MVDLLICCSEHDVSRCFSAHGGTLLMSWRSWYEPLVDEDGLLGAKPCLAAVELMSSGYGRLPSFSLDTINHSAWKPDAEGRTQTWGRDPDLGAGPRLEPRGGVGIHRFYDRFRDRGWNPEVFEIVIGPHKSTRFSFRSGYRIRTLVYLDPDVAREPRGSLGMPLRPCWNLEVWIRRSLFGTWRILEVVMTPINPRLHRGEPGGSSLDFIHRTRNRLGNLGFPFLDWGLAYGPEVPWEPEIFGFSQGPYSAFLGKTTTGTCLDFVFCRSEWPLSSSYVVFYICRKSLTCLEGAGVGVMTQVPGLRSFPRLEKQYLDCSLYFTVLL</sequence>